<evidence type="ECO:0000256" key="1">
    <source>
        <dbReference type="ARBA" id="ARBA00038476"/>
    </source>
</evidence>
<dbReference type="RefSeq" id="XP_008712001.1">
    <property type="nucleotide sequence ID" value="XM_008713779.1"/>
</dbReference>
<dbReference type="InterPro" id="IPR051490">
    <property type="entry name" value="THEM6_lcsJ_thioesterase"/>
</dbReference>
<dbReference type="GeneID" id="19976443"/>
<gene>
    <name evidence="4" type="ORF">HMPREF1541_09104</name>
</gene>
<keyword evidence="3" id="KW-0812">Transmembrane</keyword>
<proteinExistence type="inferred from homology"/>
<sequence length="375" mass="41296">MFSASNSTYEAMYPSFTSYISLEAMTGAAGGSGDFTFLWASLIQQVTLANAWKFLLVLHILVNFKVFPFIYHLRLLNAVRFVLRSQRSSVDLQPEQIFQPLITSSQACLMDIDVLGHKSNSTYFSDVDIARTHLLTTIFSKGIEKCRGSTTMNGLNGKTSNFSIALGGVSCTFRKELLPFETYDMWTRLLSWDDKWVYVVTHFVKRGSKVAPGRITLYPEQQRRHSSTAGTPLSSRRGSVGTASKGSSPERLPIAASAMSKIVFKDGRRTITPAKMLELSGLLPSEENTPKSSALDSANDNKGGIPGYGWPVTPEEIEVERQRGQAMAQLLAKQIDLECEFADDAALGRHHDGFGVEGVVSTLAQLSGLSRYQLV</sequence>
<evidence type="ECO:0008006" key="6">
    <source>
        <dbReference type="Google" id="ProtNLM"/>
    </source>
</evidence>
<dbReference type="VEuPathDB" id="FungiDB:HMPREF1541_09104"/>
<organism evidence="4 5">
    <name type="scientific">Cyphellophora europaea (strain CBS 101466)</name>
    <name type="common">Phialophora europaea</name>
    <dbReference type="NCBI Taxonomy" id="1220924"/>
    <lineage>
        <taxon>Eukaryota</taxon>
        <taxon>Fungi</taxon>
        <taxon>Dikarya</taxon>
        <taxon>Ascomycota</taxon>
        <taxon>Pezizomycotina</taxon>
        <taxon>Eurotiomycetes</taxon>
        <taxon>Chaetothyriomycetidae</taxon>
        <taxon>Chaetothyriales</taxon>
        <taxon>Cyphellophoraceae</taxon>
        <taxon>Cyphellophora</taxon>
    </lineage>
</organism>
<comment type="similarity">
    <text evidence="1">Belongs to the lcsJ thioesterase family.</text>
</comment>
<dbReference type="HOGENOM" id="CLU_040660_0_1_1"/>
<feature type="region of interest" description="Disordered" evidence="2">
    <location>
        <begin position="283"/>
        <end position="308"/>
    </location>
</feature>
<keyword evidence="3" id="KW-0472">Membrane</keyword>
<dbReference type="OrthoDB" id="265761at2759"/>
<protein>
    <recommendedName>
        <fullName evidence="6">Thioesterase domain-containing protein</fullName>
    </recommendedName>
</protein>
<dbReference type="Gene3D" id="3.10.129.10">
    <property type="entry name" value="Hotdog Thioesterase"/>
    <property type="match status" value="1"/>
</dbReference>
<evidence type="ECO:0000256" key="3">
    <source>
        <dbReference type="SAM" id="Phobius"/>
    </source>
</evidence>
<dbReference type="SUPFAM" id="SSF54637">
    <property type="entry name" value="Thioesterase/thiol ester dehydrase-isomerase"/>
    <property type="match status" value="1"/>
</dbReference>
<dbReference type="InterPro" id="IPR029069">
    <property type="entry name" value="HotDog_dom_sf"/>
</dbReference>
<dbReference type="Proteomes" id="UP000030752">
    <property type="component" value="Unassembled WGS sequence"/>
</dbReference>
<feature type="region of interest" description="Disordered" evidence="2">
    <location>
        <begin position="215"/>
        <end position="251"/>
    </location>
</feature>
<dbReference type="PANTHER" id="PTHR12475:SF4">
    <property type="entry name" value="PROTEIN THEM6"/>
    <property type="match status" value="1"/>
</dbReference>
<dbReference type="CDD" id="cd00586">
    <property type="entry name" value="4HBT"/>
    <property type="match status" value="1"/>
</dbReference>
<feature type="compositionally biased region" description="Polar residues" evidence="2">
    <location>
        <begin position="286"/>
        <end position="300"/>
    </location>
</feature>
<keyword evidence="5" id="KW-1185">Reference proteome</keyword>
<evidence type="ECO:0000313" key="5">
    <source>
        <dbReference type="Proteomes" id="UP000030752"/>
    </source>
</evidence>
<accession>W2SB69</accession>
<name>W2SB69_CYPE1</name>
<feature type="transmembrane region" description="Helical" evidence="3">
    <location>
        <begin position="20"/>
        <end position="42"/>
    </location>
</feature>
<evidence type="ECO:0000256" key="2">
    <source>
        <dbReference type="SAM" id="MobiDB-lite"/>
    </source>
</evidence>
<dbReference type="Pfam" id="PF13279">
    <property type="entry name" value="4HBT_2"/>
    <property type="match status" value="1"/>
</dbReference>
<dbReference type="AlphaFoldDB" id="W2SB69"/>
<feature type="compositionally biased region" description="Polar residues" evidence="2">
    <location>
        <begin position="227"/>
        <end position="247"/>
    </location>
</feature>
<feature type="transmembrane region" description="Helical" evidence="3">
    <location>
        <begin position="54"/>
        <end position="73"/>
    </location>
</feature>
<reference evidence="4 5" key="1">
    <citation type="submission" date="2013-03" db="EMBL/GenBank/DDBJ databases">
        <title>The Genome Sequence of Phialophora europaea CBS 101466.</title>
        <authorList>
            <consortium name="The Broad Institute Genomics Platform"/>
            <person name="Cuomo C."/>
            <person name="de Hoog S."/>
            <person name="Gorbushina A."/>
            <person name="Walker B."/>
            <person name="Young S.K."/>
            <person name="Zeng Q."/>
            <person name="Gargeya S."/>
            <person name="Fitzgerald M."/>
            <person name="Haas B."/>
            <person name="Abouelleil A."/>
            <person name="Allen A.W."/>
            <person name="Alvarado L."/>
            <person name="Arachchi H.M."/>
            <person name="Berlin A.M."/>
            <person name="Chapman S.B."/>
            <person name="Gainer-Dewar J."/>
            <person name="Goldberg J."/>
            <person name="Griggs A."/>
            <person name="Gujja S."/>
            <person name="Hansen M."/>
            <person name="Howarth C."/>
            <person name="Imamovic A."/>
            <person name="Ireland A."/>
            <person name="Larimer J."/>
            <person name="McCowan C."/>
            <person name="Murphy C."/>
            <person name="Pearson M."/>
            <person name="Poon T.W."/>
            <person name="Priest M."/>
            <person name="Roberts A."/>
            <person name="Saif S."/>
            <person name="Shea T."/>
            <person name="Sisk P."/>
            <person name="Sykes S."/>
            <person name="Wortman J."/>
            <person name="Nusbaum C."/>
            <person name="Birren B."/>
        </authorList>
    </citation>
    <scope>NUCLEOTIDE SEQUENCE [LARGE SCALE GENOMIC DNA]</scope>
    <source>
        <strain evidence="4 5">CBS 101466</strain>
    </source>
</reference>
<evidence type="ECO:0000313" key="4">
    <source>
        <dbReference type="EMBL" id="ETN45273.1"/>
    </source>
</evidence>
<keyword evidence="3" id="KW-1133">Transmembrane helix</keyword>
<dbReference type="InParanoid" id="W2SB69"/>
<dbReference type="EMBL" id="KB822712">
    <property type="protein sequence ID" value="ETN45273.1"/>
    <property type="molecule type" value="Genomic_DNA"/>
</dbReference>
<dbReference type="eggNOG" id="KOG4366">
    <property type="taxonomic scope" value="Eukaryota"/>
</dbReference>
<dbReference type="PANTHER" id="PTHR12475">
    <property type="match status" value="1"/>
</dbReference>